<accession>A0A6J5NRK8</accession>
<sequence>MKKEQLISQLEGAKALTSVVSIDNVIALIQQLDPEVRIEKVLGMSAELAEEIANKIERSLDYNSNSLIDFDTAEFELSYRNEISLTSADVDVREIMEHVTASIESFIIEEDEEDVPAATDGFIEAQIEAEEADAVQQEQAEE</sequence>
<protein>
    <submittedName>
        <fullName evidence="1">Uncharacterized protein</fullName>
    </submittedName>
</protein>
<dbReference type="EMBL" id="LR796697">
    <property type="protein sequence ID" value="CAB4160276.1"/>
    <property type="molecule type" value="Genomic_DNA"/>
</dbReference>
<proteinExistence type="predicted"/>
<organism evidence="1">
    <name type="scientific">uncultured Caudovirales phage</name>
    <dbReference type="NCBI Taxonomy" id="2100421"/>
    <lineage>
        <taxon>Viruses</taxon>
        <taxon>Duplodnaviria</taxon>
        <taxon>Heunggongvirae</taxon>
        <taxon>Uroviricota</taxon>
        <taxon>Caudoviricetes</taxon>
        <taxon>Peduoviridae</taxon>
        <taxon>Maltschvirus</taxon>
        <taxon>Maltschvirus maltsch</taxon>
    </lineage>
</organism>
<reference evidence="1" key="1">
    <citation type="submission" date="2020-04" db="EMBL/GenBank/DDBJ databases">
        <authorList>
            <person name="Chiriac C."/>
            <person name="Salcher M."/>
            <person name="Ghai R."/>
            <person name="Kavagutti S V."/>
        </authorList>
    </citation>
    <scope>NUCLEOTIDE SEQUENCE</scope>
</reference>
<gene>
    <name evidence="1" type="ORF">UFOVP723_124</name>
</gene>
<evidence type="ECO:0000313" key="1">
    <source>
        <dbReference type="EMBL" id="CAB4160276.1"/>
    </source>
</evidence>
<name>A0A6J5NRK8_9CAUD</name>